<keyword evidence="4" id="KW-0433">Leucine-rich repeat</keyword>
<evidence type="ECO:0000256" key="11">
    <source>
        <dbReference type="ARBA" id="ARBA00023180"/>
    </source>
</evidence>
<evidence type="ECO:0000313" key="15">
    <source>
        <dbReference type="Proteomes" id="UP000322667"/>
    </source>
</evidence>
<proteinExistence type="inferred from homology"/>
<dbReference type="Pfam" id="PF13855">
    <property type="entry name" value="LRR_8"/>
    <property type="match status" value="1"/>
</dbReference>
<dbReference type="PRINTS" id="PR00019">
    <property type="entry name" value="LEURICHRPT"/>
</dbReference>
<keyword evidence="3" id="KW-1003">Cell membrane</keyword>
<dbReference type="EMBL" id="CM017613">
    <property type="protein sequence ID" value="TYI32372.1"/>
    <property type="molecule type" value="Genomic_DNA"/>
</dbReference>
<evidence type="ECO:0000256" key="13">
    <source>
        <dbReference type="SAM" id="SignalP"/>
    </source>
</evidence>
<feature type="chain" id="PRO_5022818572" evidence="13">
    <location>
        <begin position="24"/>
        <end position="780"/>
    </location>
</feature>
<dbReference type="InterPro" id="IPR001611">
    <property type="entry name" value="Leu-rich_rpt"/>
</dbReference>
<dbReference type="PANTHER" id="PTHR48061">
    <property type="entry name" value="LEUCINE-RICH REPEAT RECEPTOR PROTEIN KINASE EMS1-LIKE-RELATED"/>
    <property type="match status" value="1"/>
</dbReference>
<gene>
    <name evidence="14" type="ORF">ES332_A04G055900v1</name>
</gene>
<evidence type="ECO:0000256" key="4">
    <source>
        <dbReference type="ARBA" id="ARBA00022614"/>
    </source>
</evidence>
<evidence type="ECO:0000256" key="12">
    <source>
        <dbReference type="SAM" id="Phobius"/>
    </source>
</evidence>
<dbReference type="InterPro" id="IPR046956">
    <property type="entry name" value="RLP23-like"/>
</dbReference>
<keyword evidence="5 12" id="KW-0812">Transmembrane</keyword>
<evidence type="ECO:0000256" key="6">
    <source>
        <dbReference type="ARBA" id="ARBA00022729"/>
    </source>
</evidence>
<dbReference type="SMART" id="SM00369">
    <property type="entry name" value="LRR_TYP"/>
    <property type="match status" value="8"/>
</dbReference>
<dbReference type="PROSITE" id="PS51450">
    <property type="entry name" value="LRR"/>
    <property type="match status" value="1"/>
</dbReference>
<keyword evidence="9 12" id="KW-0472">Membrane</keyword>
<sequence>MLYLILCFLLGFFNSSLLSLSLSLPPTHLCRPEHSSALLKFKRSLSLAYSICLQELQIPSFHETKSSDEGTDCCKWKGVVCDNKKGNVIGLDLSCSGLIGSLQSDSSLFSLQNLRWLNLAGNDFGNTEIPSEFGKLRSLTYLNLSLTGFTGFVPPDISLFVRTIFHLLYLQNISLRRSPNLIGYLPETNWNSSLSLLDVSETRFSKGLPGSIGNLKHLKTLSRFHYVFTGFIPSALGNLTKLTFLDISGNMFQGQIPDVFGNLNDLSSMDFSFINFNGVFPLSAFNLTNLTYMKFFGNFLHDTLPNNISGLSVPGLFFCLPSLEHLDLSSNKLYGIIPSSFFDLINLTFLNLSSNNLSGNIKLCMLMKLRNLEFLDLSFNNLLSLTRCSNDVNSTLPMINQFHFSSGNMQHFPSFLNASKHLQVLDISNNQIHSSITKWEAEGLEGLGTLKLSMNFITSIEQIPGNYLSVLDLRYNSHQGSLPTPPQALGYFLISNNGLVGEILSKICNLSFLYVLDLSMNKLGRTIPDCFGTFNDQLSMVVLRTVKLNGKQLEGSIPLFHGDIQNFNGTFSFRSLRVIDLSQNDFIGHILPELFENSKSMKDIQVEKSDPVYMGGDYYQDSLISLIVLNFSHNSLAGNILPSLGKMLQGKIPMQLTDLTFLGALNLSHNNLEEQIPLANHFDTFSNDSFNGNSRLCGFPLSKKCGNNQEPESPPSIVADEFETTLVWKIAAMGYGSGLVLGLSMGYIVFTTGRPRWLVKMIKRNPQKRRRINQNGRRKN</sequence>
<protein>
    <submittedName>
        <fullName evidence="14">Uncharacterized protein</fullName>
    </submittedName>
</protein>
<dbReference type="AlphaFoldDB" id="A0A5D2QW67"/>
<dbReference type="SUPFAM" id="SSF52058">
    <property type="entry name" value="L domain-like"/>
    <property type="match status" value="2"/>
</dbReference>
<dbReference type="Proteomes" id="UP000322667">
    <property type="component" value="Chromosome A04"/>
</dbReference>
<feature type="transmembrane region" description="Helical" evidence="12">
    <location>
        <begin position="726"/>
        <end position="750"/>
    </location>
</feature>
<comment type="similarity">
    <text evidence="2">Belongs to the RLP family.</text>
</comment>
<keyword evidence="8 12" id="KW-1133">Transmembrane helix</keyword>
<organism evidence="14 15">
    <name type="scientific">Gossypium tomentosum</name>
    <name type="common">Hawaiian cotton</name>
    <name type="synonym">Gossypium sandvicense</name>
    <dbReference type="NCBI Taxonomy" id="34277"/>
    <lineage>
        <taxon>Eukaryota</taxon>
        <taxon>Viridiplantae</taxon>
        <taxon>Streptophyta</taxon>
        <taxon>Embryophyta</taxon>
        <taxon>Tracheophyta</taxon>
        <taxon>Spermatophyta</taxon>
        <taxon>Magnoliopsida</taxon>
        <taxon>eudicotyledons</taxon>
        <taxon>Gunneridae</taxon>
        <taxon>Pentapetalae</taxon>
        <taxon>rosids</taxon>
        <taxon>malvids</taxon>
        <taxon>Malvales</taxon>
        <taxon>Malvaceae</taxon>
        <taxon>Malvoideae</taxon>
        <taxon>Gossypium</taxon>
    </lineage>
</organism>
<dbReference type="Pfam" id="PF00560">
    <property type="entry name" value="LRR_1"/>
    <property type="match status" value="5"/>
</dbReference>
<keyword evidence="15" id="KW-1185">Reference proteome</keyword>
<evidence type="ECO:0000256" key="2">
    <source>
        <dbReference type="ARBA" id="ARBA00009592"/>
    </source>
</evidence>
<dbReference type="InterPro" id="IPR032675">
    <property type="entry name" value="LRR_dom_sf"/>
</dbReference>
<evidence type="ECO:0000256" key="1">
    <source>
        <dbReference type="ARBA" id="ARBA00004251"/>
    </source>
</evidence>
<keyword evidence="10" id="KW-0675">Receptor</keyword>
<name>A0A5D2QW67_GOSTO</name>
<keyword evidence="7" id="KW-0677">Repeat</keyword>
<evidence type="ECO:0000256" key="7">
    <source>
        <dbReference type="ARBA" id="ARBA00022737"/>
    </source>
</evidence>
<evidence type="ECO:0000256" key="8">
    <source>
        <dbReference type="ARBA" id="ARBA00022989"/>
    </source>
</evidence>
<keyword evidence="6 13" id="KW-0732">Signal</keyword>
<reference evidence="14 15" key="1">
    <citation type="submission" date="2019-07" db="EMBL/GenBank/DDBJ databases">
        <title>WGS assembly of Gossypium tomentosum.</title>
        <authorList>
            <person name="Chen Z.J."/>
            <person name="Sreedasyam A."/>
            <person name="Ando A."/>
            <person name="Song Q."/>
            <person name="De L."/>
            <person name="Hulse-Kemp A."/>
            <person name="Ding M."/>
            <person name="Ye W."/>
            <person name="Kirkbride R."/>
            <person name="Jenkins J."/>
            <person name="Plott C."/>
            <person name="Lovell J."/>
            <person name="Lin Y.-M."/>
            <person name="Vaughn R."/>
            <person name="Liu B."/>
            <person name="Li W."/>
            <person name="Simpson S."/>
            <person name="Scheffler B."/>
            <person name="Saski C."/>
            <person name="Grover C."/>
            <person name="Hu G."/>
            <person name="Conover J."/>
            <person name="Carlson J."/>
            <person name="Shu S."/>
            <person name="Boston L."/>
            <person name="Williams M."/>
            <person name="Peterson D."/>
            <person name="Mcgee K."/>
            <person name="Jones D."/>
            <person name="Wendel J."/>
            <person name="Stelly D."/>
            <person name="Grimwood J."/>
            <person name="Schmutz J."/>
        </authorList>
    </citation>
    <scope>NUCLEOTIDE SEQUENCE [LARGE SCALE GENOMIC DNA]</scope>
    <source>
        <strain evidence="14">7179.01</strain>
    </source>
</reference>
<evidence type="ECO:0000256" key="10">
    <source>
        <dbReference type="ARBA" id="ARBA00023170"/>
    </source>
</evidence>
<evidence type="ECO:0000313" key="14">
    <source>
        <dbReference type="EMBL" id="TYI32372.1"/>
    </source>
</evidence>
<keyword evidence="11" id="KW-0325">Glycoprotein</keyword>
<evidence type="ECO:0000256" key="5">
    <source>
        <dbReference type="ARBA" id="ARBA00022692"/>
    </source>
</evidence>
<evidence type="ECO:0000256" key="3">
    <source>
        <dbReference type="ARBA" id="ARBA00022475"/>
    </source>
</evidence>
<dbReference type="Gene3D" id="3.80.10.10">
    <property type="entry name" value="Ribonuclease Inhibitor"/>
    <property type="match status" value="4"/>
</dbReference>
<comment type="subcellular location">
    <subcellularLocation>
        <location evidence="1">Cell membrane</location>
        <topology evidence="1">Single-pass type I membrane protein</topology>
    </subcellularLocation>
</comment>
<dbReference type="PANTHER" id="PTHR48061:SF46">
    <property type="entry name" value="LEUCINE-RICH REPEAT-CONTAINING N-TERMINAL PLANT-TYPE DOMAIN-CONTAINING PROTEIN"/>
    <property type="match status" value="1"/>
</dbReference>
<feature type="signal peptide" evidence="13">
    <location>
        <begin position="1"/>
        <end position="23"/>
    </location>
</feature>
<dbReference type="InterPro" id="IPR003591">
    <property type="entry name" value="Leu-rich_rpt_typical-subtyp"/>
</dbReference>
<dbReference type="GO" id="GO:0005886">
    <property type="term" value="C:plasma membrane"/>
    <property type="evidence" value="ECO:0007669"/>
    <property type="project" value="UniProtKB-SubCell"/>
</dbReference>
<accession>A0A5D2QW67</accession>
<evidence type="ECO:0000256" key="9">
    <source>
        <dbReference type="ARBA" id="ARBA00023136"/>
    </source>
</evidence>